<evidence type="ECO:0000313" key="3">
    <source>
        <dbReference type="Proteomes" id="UP001302812"/>
    </source>
</evidence>
<accession>A0AAN6TM55</accession>
<dbReference type="GeneID" id="89937448"/>
<evidence type="ECO:0000313" key="2">
    <source>
        <dbReference type="EMBL" id="KAK4117044.1"/>
    </source>
</evidence>
<keyword evidence="3" id="KW-1185">Reference proteome</keyword>
<dbReference type="EMBL" id="MU853332">
    <property type="protein sequence ID" value="KAK4117044.1"/>
    <property type="molecule type" value="Genomic_DNA"/>
</dbReference>
<reference evidence="2" key="1">
    <citation type="journal article" date="2023" name="Mol. Phylogenet. Evol.">
        <title>Genome-scale phylogeny and comparative genomics of the fungal order Sordariales.</title>
        <authorList>
            <person name="Hensen N."/>
            <person name="Bonometti L."/>
            <person name="Westerberg I."/>
            <person name="Brannstrom I.O."/>
            <person name="Guillou S."/>
            <person name="Cros-Aarteil S."/>
            <person name="Calhoun S."/>
            <person name="Haridas S."/>
            <person name="Kuo A."/>
            <person name="Mondo S."/>
            <person name="Pangilinan J."/>
            <person name="Riley R."/>
            <person name="LaButti K."/>
            <person name="Andreopoulos B."/>
            <person name="Lipzen A."/>
            <person name="Chen C."/>
            <person name="Yan M."/>
            <person name="Daum C."/>
            <person name="Ng V."/>
            <person name="Clum A."/>
            <person name="Steindorff A."/>
            <person name="Ohm R.A."/>
            <person name="Martin F."/>
            <person name="Silar P."/>
            <person name="Natvig D.O."/>
            <person name="Lalanne C."/>
            <person name="Gautier V."/>
            <person name="Ament-Velasquez S.L."/>
            <person name="Kruys A."/>
            <person name="Hutchinson M.I."/>
            <person name="Powell A.J."/>
            <person name="Barry K."/>
            <person name="Miller A.N."/>
            <person name="Grigoriev I.V."/>
            <person name="Debuchy R."/>
            <person name="Gladieux P."/>
            <person name="Hiltunen Thoren M."/>
            <person name="Johannesson H."/>
        </authorList>
    </citation>
    <scope>NUCLEOTIDE SEQUENCE</scope>
    <source>
        <strain evidence="2">CBS 508.74</strain>
    </source>
</reference>
<dbReference type="RefSeq" id="XP_064674614.1">
    <property type="nucleotide sequence ID" value="XM_064813323.1"/>
</dbReference>
<dbReference type="Proteomes" id="UP001302812">
    <property type="component" value="Unassembled WGS sequence"/>
</dbReference>
<name>A0AAN6TM55_9PEZI</name>
<evidence type="ECO:0000256" key="1">
    <source>
        <dbReference type="SAM" id="MobiDB-lite"/>
    </source>
</evidence>
<organism evidence="2 3">
    <name type="scientific">Canariomyces notabilis</name>
    <dbReference type="NCBI Taxonomy" id="2074819"/>
    <lineage>
        <taxon>Eukaryota</taxon>
        <taxon>Fungi</taxon>
        <taxon>Dikarya</taxon>
        <taxon>Ascomycota</taxon>
        <taxon>Pezizomycotina</taxon>
        <taxon>Sordariomycetes</taxon>
        <taxon>Sordariomycetidae</taxon>
        <taxon>Sordariales</taxon>
        <taxon>Chaetomiaceae</taxon>
        <taxon>Canariomyces</taxon>
    </lineage>
</organism>
<proteinExistence type="predicted"/>
<feature type="region of interest" description="Disordered" evidence="1">
    <location>
        <begin position="1"/>
        <end position="39"/>
    </location>
</feature>
<reference evidence="2" key="2">
    <citation type="submission" date="2023-05" db="EMBL/GenBank/DDBJ databases">
        <authorList>
            <consortium name="Lawrence Berkeley National Laboratory"/>
            <person name="Steindorff A."/>
            <person name="Hensen N."/>
            <person name="Bonometti L."/>
            <person name="Westerberg I."/>
            <person name="Brannstrom I.O."/>
            <person name="Guillou S."/>
            <person name="Cros-Aarteil S."/>
            <person name="Calhoun S."/>
            <person name="Haridas S."/>
            <person name="Kuo A."/>
            <person name="Mondo S."/>
            <person name="Pangilinan J."/>
            <person name="Riley R."/>
            <person name="Labutti K."/>
            <person name="Andreopoulos B."/>
            <person name="Lipzen A."/>
            <person name="Chen C."/>
            <person name="Yanf M."/>
            <person name="Daum C."/>
            <person name="Ng V."/>
            <person name="Clum A."/>
            <person name="Ohm R."/>
            <person name="Martin F."/>
            <person name="Silar P."/>
            <person name="Natvig D."/>
            <person name="Lalanne C."/>
            <person name="Gautier V."/>
            <person name="Ament-Velasquez S.L."/>
            <person name="Kruys A."/>
            <person name="Hutchinson M.I."/>
            <person name="Powell A.J."/>
            <person name="Barry K."/>
            <person name="Miller A.N."/>
            <person name="Grigoriev I.V."/>
            <person name="Debuchy R."/>
            <person name="Gladieux P."/>
            <person name="Thoren M.H."/>
            <person name="Johannesson H."/>
        </authorList>
    </citation>
    <scope>NUCLEOTIDE SEQUENCE</scope>
    <source>
        <strain evidence="2">CBS 508.74</strain>
    </source>
</reference>
<feature type="region of interest" description="Disordered" evidence="1">
    <location>
        <begin position="56"/>
        <end position="77"/>
    </location>
</feature>
<dbReference type="AlphaFoldDB" id="A0AAN6TM55"/>
<sequence length="317" mass="33529">MGDDVAPRSVAKGKGKDVESITQESPPEGSTAQSSTTRTSLAANIAQSAAALPSFLLSGPPAGGLGDNEKAESSRTGELLARAGESSVQLRSNTLGGEAIKPAHTEEHVAREEASFAAFLDSEVPAMSSGSGELERAWQSASAVTSIPNPTPAAETLSHSVAEQQAKDGADVVALLSGGGDFDYVPDADEHISRDDLASLRKALFPEESAPGATPSTWDNVLNFIPEYFRGHTAAEDDLSTHLGTTDADEAWQQWIEQWSRVLTSYQDEVWGDLGALVEEARAEVRQLEEVKPGEKPPEPTALLRLRAIVGHLRGAH</sequence>
<comment type="caution">
    <text evidence="2">The sequence shown here is derived from an EMBL/GenBank/DDBJ whole genome shotgun (WGS) entry which is preliminary data.</text>
</comment>
<gene>
    <name evidence="2" type="ORF">N656DRAFT_764351</name>
</gene>
<feature type="compositionally biased region" description="Polar residues" evidence="1">
    <location>
        <begin position="20"/>
        <end position="39"/>
    </location>
</feature>
<protein>
    <submittedName>
        <fullName evidence="2">Uncharacterized protein</fullName>
    </submittedName>
</protein>